<evidence type="ECO:0000259" key="2">
    <source>
        <dbReference type="Pfam" id="PF20263"/>
    </source>
</evidence>
<evidence type="ECO:0000313" key="4">
    <source>
        <dbReference type="Proteomes" id="UP001218188"/>
    </source>
</evidence>
<dbReference type="EMBL" id="JARJCM010000012">
    <property type="protein sequence ID" value="KAJ7042421.1"/>
    <property type="molecule type" value="Genomic_DNA"/>
</dbReference>
<dbReference type="Proteomes" id="UP001218188">
    <property type="component" value="Unassembled WGS sequence"/>
</dbReference>
<accession>A0AAD6T9T8</accession>
<name>A0AAD6T9T8_9AGAR</name>
<evidence type="ECO:0000256" key="1">
    <source>
        <dbReference type="SAM" id="MobiDB-lite"/>
    </source>
</evidence>
<evidence type="ECO:0000313" key="3">
    <source>
        <dbReference type="EMBL" id="KAJ7042421.1"/>
    </source>
</evidence>
<feature type="region of interest" description="Disordered" evidence="1">
    <location>
        <begin position="280"/>
        <end position="310"/>
    </location>
</feature>
<keyword evidence="4" id="KW-1185">Reference proteome</keyword>
<feature type="region of interest" description="Disordered" evidence="1">
    <location>
        <begin position="138"/>
        <end position="164"/>
    </location>
</feature>
<feature type="domain" description="LYR motif-containing protein Cup1-like N-terminal" evidence="2">
    <location>
        <begin position="10"/>
        <end position="95"/>
    </location>
</feature>
<reference evidence="3" key="1">
    <citation type="submission" date="2023-03" db="EMBL/GenBank/DDBJ databases">
        <title>Massive genome expansion in bonnet fungi (Mycena s.s.) driven by repeated elements and novel gene families across ecological guilds.</title>
        <authorList>
            <consortium name="Lawrence Berkeley National Laboratory"/>
            <person name="Harder C.B."/>
            <person name="Miyauchi S."/>
            <person name="Viragh M."/>
            <person name="Kuo A."/>
            <person name="Thoen E."/>
            <person name="Andreopoulos B."/>
            <person name="Lu D."/>
            <person name="Skrede I."/>
            <person name="Drula E."/>
            <person name="Henrissat B."/>
            <person name="Morin E."/>
            <person name="Kohler A."/>
            <person name="Barry K."/>
            <person name="LaButti K."/>
            <person name="Morin E."/>
            <person name="Salamov A."/>
            <person name="Lipzen A."/>
            <person name="Mereny Z."/>
            <person name="Hegedus B."/>
            <person name="Baldrian P."/>
            <person name="Stursova M."/>
            <person name="Weitz H."/>
            <person name="Taylor A."/>
            <person name="Grigoriev I.V."/>
            <person name="Nagy L.G."/>
            <person name="Martin F."/>
            <person name="Kauserud H."/>
        </authorList>
    </citation>
    <scope>NUCLEOTIDE SEQUENCE</scope>
    <source>
        <strain evidence="3">CBHHK200</strain>
    </source>
</reference>
<dbReference type="AlphaFoldDB" id="A0AAD6T9T8"/>
<comment type="caution">
    <text evidence="3">The sequence shown here is derived from an EMBL/GenBank/DDBJ whole genome shotgun (WGS) entry which is preliminary data.</text>
</comment>
<organism evidence="3 4">
    <name type="scientific">Mycena alexandri</name>
    <dbReference type="NCBI Taxonomy" id="1745969"/>
    <lineage>
        <taxon>Eukaryota</taxon>
        <taxon>Fungi</taxon>
        <taxon>Dikarya</taxon>
        <taxon>Basidiomycota</taxon>
        <taxon>Agaricomycotina</taxon>
        <taxon>Agaricomycetes</taxon>
        <taxon>Agaricomycetidae</taxon>
        <taxon>Agaricales</taxon>
        <taxon>Marasmiineae</taxon>
        <taxon>Mycenaceae</taxon>
        <taxon>Mycena</taxon>
    </lineage>
</organism>
<dbReference type="Pfam" id="PF20263">
    <property type="entry name" value="LYRM2-like"/>
    <property type="match status" value="1"/>
</dbReference>
<sequence length="310" mass="35457">MSSQNQVFALYKAFVRQTRKLPQLYLRQFWRIKGFDDVRAILKTDASLKTRDQKITRMAKDLRKLEGANRRNMQAFNHVLGVAYGRKGKLKRELMEPILTDPTAPVPAKIIPAVESSRPPVYSGELRALLTSSESRSSRVLSKRQLESPPKLPPRANPESEEARLLGPFSKRRETNTRWRFFAEEWQKVKPPLEVVVDADSHGSTLDNVRSVGIRSLPLQGLSLFSDVEALARPRQESVRSKGPRIASKPHPPRWLRRRYRTLLDHLPILTYRKSESHTPRYSVSLSPSRMSSRETNAAIADSSDLGWLE</sequence>
<proteinExistence type="predicted"/>
<protein>
    <recommendedName>
        <fullName evidence="2">LYR motif-containing protein Cup1-like N-terminal domain-containing protein</fullName>
    </recommendedName>
</protein>
<dbReference type="InterPro" id="IPR046896">
    <property type="entry name" value="Cup1-like_N"/>
</dbReference>
<feature type="compositionally biased region" description="Low complexity" evidence="1">
    <location>
        <begin position="281"/>
        <end position="291"/>
    </location>
</feature>
<gene>
    <name evidence="3" type="ORF">C8F04DRAFT_945489</name>
</gene>